<accession>A0A7U4P7M5</accession>
<dbReference type="NCBIfam" id="NF004837">
    <property type="entry name" value="PRK06187.1"/>
    <property type="match status" value="1"/>
</dbReference>
<dbReference type="InterPro" id="IPR045851">
    <property type="entry name" value="AMP-bd_C_sf"/>
</dbReference>
<gene>
    <name evidence="6" type="ORF">I6G56_02080</name>
</gene>
<dbReference type="FunFam" id="3.30.300.30:FF:000008">
    <property type="entry name" value="2,3-dihydroxybenzoate-AMP ligase"/>
    <property type="match status" value="1"/>
</dbReference>
<keyword evidence="3" id="KW-0479">Metal-binding</keyword>
<dbReference type="InterPro" id="IPR020845">
    <property type="entry name" value="AMP-binding_CS"/>
</dbReference>
<dbReference type="Gene3D" id="3.30.300.30">
    <property type="match status" value="1"/>
</dbReference>
<dbReference type="CDD" id="cd12119">
    <property type="entry name" value="ttLC_FACS_AlkK_like"/>
    <property type="match status" value="1"/>
</dbReference>
<dbReference type="InterPro" id="IPR042099">
    <property type="entry name" value="ANL_N_sf"/>
</dbReference>
<evidence type="ECO:0000313" key="6">
    <source>
        <dbReference type="EMBL" id="QPS43920.1"/>
    </source>
</evidence>
<dbReference type="AlphaFoldDB" id="A0A7U4P7M5"/>
<keyword evidence="4" id="KW-0276">Fatty acid metabolism</keyword>
<reference evidence="6 7" key="1">
    <citation type="submission" date="2020-12" db="EMBL/GenBank/DDBJ databases">
        <title>FDA dAtabase for Regulatory Grade micrObial Sequences (FDA-ARGOS): Supporting development and validation of Infectious Disease Dx tests.</title>
        <authorList>
            <person name="Nelson B."/>
            <person name="Plummer A."/>
            <person name="Tallon L."/>
            <person name="Sadzewicz L."/>
            <person name="Zhao X."/>
            <person name="Boylan J."/>
            <person name="Ott S."/>
            <person name="Bowen H."/>
            <person name="Vavikolanu K."/>
            <person name="Mehta A."/>
            <person name="Aluvathingal J."/>
            <person name="Nadendla S."/>
            <person name="Myers T."/>
            <person name="Yan Y."/>
            <person name="Sichtig H."/>
        </authorList>
    </citation>
    <scope>NUCLEOTIDE SEQUENCE [LARGE SCALE GENOMIC DNA]</scope>
    <source>
        <strain evidence="6 7">FDAARGOS_899</strain>
    </source>
</reference>
<dbReference type="InterPro" id="IPR025110">
    <property type="entry name" value="AMP-bd_C"/>
</dbReference>
<keyword evidence="2 6" id="KW-0436">Ligase</keyword>
<organism evidence="6 7">
    <name type="scientific">Burkholderia humptydooensis</name>
    <dbReference type="NCBI Taxonomy" id="430531"/>
    <lineage>
        <taxon>Bacteria</taxon>
        <taxon>Pseudomonadati</taxon>
        <taxon>Pseudomonadota</taxon>
        <taxon>Betaproteobacteria</taxon>
        <taxon>Burkholderiales</taxon>
        <taxon>Burkholderiaceae</taxon>
        <taxon>Burkholderia</taxon>
        <taxon>pseudomallei group</taxon>
    </lineage>
</organism>
<evidence type="ECO:0000256" key="4">
    <source>
        <dbReference type="ARBA" id="ARBA00022832"/>
    </source>
</evidence>
<dbReference type="Proteomes" id="UP000594943">
    <property type="component" value="Chromosome 1"/>
</dbReference>
<dbReference type="Pfam" id="PF13193">
    <property type="entry name" value="AMP-binding_C"/>
    <property type="match status" value="1"/>
</dbReference>
<dbReference type="KEGG" id="bhg:I6G56_02080"/>
<evidence type="ECO:0000256" key="2">
    <source>
        <dbReference type="ARBA" id="ARBA00022598"/>
    </source>
</evidence>
<evidence type="ECO:0000313" key="7">
    <source>
        <dbReference type="Proteomes" id="UP000594943"/>
    </source>
</evidence>
<dbReference type="GO" id="GO:0016874">
    <property type="term" value="F:ligase activity"/>
    <property type="evidence" value="ECO:0007669"/>
    <property type="project" value="UniProtKB-KW"/>
</dbReference>
<comment type="similarity">
    <text evidence="1">Belongs to the ATP-dependent AMP-binding enzyme family.</text>
</comment>
<dbReference type="GO" id="GO:0006631">
    <property type="term" value="P:fatty acid metabolic process"/>
    <property type="evidence" value="ECO:0007669"/>
    <property type="project" value="UniProtKB-KW"/>
</dbReference>
<evidence type="ECO:0000256" key="1">
    <source>
        <dbReference type="ARBA" id="ARBA00006432"/>
    </source>
</evidence>
<sequence length="551" mass="59916">MFGLMQDKQLLISDLLEYARVYHGAREIVSQDAAGAIHRYTYADAAARAAQLAHALDAHGVADGDRVASIAMNGYRHFEMYYGVSGIGAVLHTVNPRLFDAHLVYVINHAEDRLLFVDPEFLPTVERIAGQLPCVEKIVVLGDAGSAGAVRLPVDVTDYETFIGAFATTFAWPSFDERKASSLCYTSGTTGEPKGVLYSHRSTVVHALAAAQQSAFGIASSDVVMPIAPMFHANAWAMPYLAAMTGAKLVLPGRRLDGESVQRLVEREQVTFTVAVPTVVTMLLEHLRRTGSRIDSLKRAVVGGSAVPPPMIRTLKEVYGCQVHQVWGMTELSPLGTFSTLSHAASQLDDDAQTRIMACQGRAQFGMELKLVGEDGRRLAHDGRSVGAIWVRSAWAASGYFKQASGGVLDGDGWFPTGDVGTIDPLGYLRITDRAKDVIKSGGEWISSVDLENLCYGHPAVKLAAVVGASHPKWEERPVLCIVRKADEPVTKDELLTFLSSRVAKWWLPDDVVFLDEMPLTPTGKIRKTELRDRFRDHLTAGARQGSGDAT</sequence>
<name>A0A7U4P7M5_9BURK</name>
<dbReference type="InterPro" id="IPR000873">
    <property type="entry name" value="AMP-dep_synth/lig_dom"/>
</dbReference>
<dbReference type="RefSeq" id="WP_006024087.1">
    <property type="nucleotide sequence ID" value="NZ_CP013380.1"/>
</dbReference>
<dbReference type="PANTHER" id="PTHR43859:SF4">
    <property type="entry name" value="BUTANOATE--COA LIGASE AAE1-RELATED"/>
    <property type="match status" value="1"/>
</dbReference>
<accession>A0A7T2U1F0</accession>
<dbReference type="SUPFAM" id="SSF56801">
    <property type="entry name" value="Acetyl-CoA synthetase-like"/>
    <property type="match status" value="1"/>
</dbReference>
<dbReference type="PANTHER" id="PTHR43859">
    <property type="entry name" value="ACYL-ACTIVATING ENZYME"/>
    <property type="match status" value="1"/>
</dbReference>
<evidence type="ECO:0000256" key="5">
    <source>
        <dbReference type="ARBA" id="ARBA00023098"/>
    </source>
</evidence>
<dbReference type="PROSITE" id="PS00455">
    <property type="entry name" value="AMP_BINDING"/>
    <property type="match status" value="1"/>
</dbReference>
<protein>
    <submittedName>
        <fullName evidence="6">Long-chain fatty acid--CoA ligase</fullName>
    </submittedName>
</protein>
<dbReference type="GO" id="GO:0046872">
    <property type="term" value="F:metal ion binding"/>
    <property type="evidence" value="ECO:0007669"/>
    <property type="project" value="UniProtKB-KW"/>
</dbReference>
<evidence type="ECO:0000256" key="3">
    <source>
        <dbReference type="ARBA" id="ARBA00022723"/>
    </source>
</evidence>
<dbReference type="EMBL" id="CP065686">
    <property type="protein sequence ID" value="QPS43920.1"/>
    <property type="molecule type" value="Genomic_DNA"/>
</dbReference>
<dbReference type="Pfam" id="PF00501">
    <property type="entry name" value="AMP-binding"/>
    <property type="match status" value="1"/>
</dbReference>
<dbReference type="Gene3D" id="3.40.50.12780">
    <property type="entry name" value="N-terminal domain of ligase-like"/>
    <property type="match status" value="1"/>
</dbReference>
<proteinExistence type="inferred from homology"/>
<keyword evidence="5" id="KW-0443">Lipid metabolism</keyword>